<name>A0A507F3C0_9FUNG</name>
<protein>
    <submittedName>
        <fullName evidence="1">Uncharacterized protein</fullName>
    </submittedName>
</protein>
<organism evidence="1 2">
    <name type="scientific">Chytriomyces confervae</name>
    <dbReference type="NCBI Taxonomy" id="246404"/>
    <lineage>
        <taxon>Eukaryota</taxon>
        <taxon>Fungi</taxon>
        <taxon>Fungi incertae sedis</taxon>
        <taxon>Chytridiomycota</taxon>
        <taxon>Chytridiomycota incertae sedis</taxon>
        <taxon>Chytridiomycetes</taxon>
        <taxon>Chytridiales</taxon>
        <taxon>Chytriomycetaceae</taxon>
        <taxon>Chytriomyces</taxon>
    </lineage>
</organism>
<reference evidence="1 2" key="1">
    <citation type="journal article" date="2019" name="Sci. Rep.">
        <title>Comparative genomics of chytrid fungi reveal insights into the obligate biotrophic and pathogenic lifestyle of Synchytrium endobioticum.</title>
        <authorList>
            <person name="van de Vossenberg B.T.L.H."/>
            <person name="Warris S."/>
            <person name="Nguyen H.D.T."/>
            <person name="van Gent-Pelzer M.P.E."/>
            <person name="Joly D.L."/>
            <person name="van de Geest H.C."/>
            <person name="Bonants P.J.M."/>
            <person name="Smith D.S."/>
            <person name="Levesque C.A."/>
            <person name="van der Lee T.A.J."/>
        </authorList>
    </citation>
    <scope>NUCLEOTIDE SEQUENCE [LARGE SCALE GENOMIC DNA]</scope>
    <source>
        <strain evidence="1 2">CBS 675.73</strain>
    </source>
</reference>
<comment type="caution">
    <text evidence="1">The sequence shown here is derived from an EMBL/GenBank/DDBJ whole genome shotgun (WGS) entry which is preliminary data.</text>
</comment>
<gene>
    <name evidence="1" type="ORF">CcCBS67573_g06439</name>
</gene>
<dbReference type="Proteomes" id="UP000320333">
    <property type="component" value="Unassembled WGS sequence"/>
</dbReference>
<sequence length="236" mass="26622">MTSSDLLVNCMLQLQQKQITVQRVREVLDVHRVKASLDFNRRNSHKLRTKRFSVEGTYLLRELDGRKFRSSITGNRLIRFPRELMRKEFIESVFDLVGEPSDDGDSSEGATILQAISSAPEQEFVERFNGWETGWLPPNYWEKQIEQLEAYSRVGFYGSEGSTSSRYTGSKAYLDLTVLQKHAGDQQIGVTGPQVICLQSSSCEDSMLELAEMLGLNALLFVCPSLAEGVINVSKT</sequence>
<evidence type="ECO:0000313" key="1">
    <source>
        <dbReference type="EMBL" id="TPX70741.1"/>
    </source>
</evidence>
<proteinExistence type="predicted"/>
<evidence type="ECO:0000313" key="2">
    <source>
        <dbReference type="Proteomes" id="UP000320333"/>
    </source>
</evidence>
<dbReference type="AlphaFoldDB" id="A0A507F3C0"/>
<keyword evidence="2" id="KW-1185">Reference proteome</keyword>
<accession>A0A507F3C0</accession>
<dbReference type="EMBL" id="QEAP01000276">
    <property type="protein sequence ID" value="TPX70741.1"/>
    <property type="molecule type" value="Genomic_DNA"/>
</dbReference>